<evidence type="ECO:0000256" key="2">
    <source>
        <dbReference type="ARBA" id="ARBA00009971"/>
    </source>
</evidence>
<dbReference type="eggNOG" id="ENOG502RZ4T">
    <property type="taxonomic scope" value="Eukaryota"/>
</dbReference>
<feature type="transmembrane region" description="Helical" evidence="11">
    <location>
        <begin position="210"/>
        <end position="233"/>
    </location>
</feature>
<keyword evidence="9" id="KW-0539">Nucleus</keyword>
<evidence type="ECO:0000256" key="5">
    <source>
        <dbReference type="ARBA" id="ARBA00022989"/>
    </source>
</evidence>
<dbReference type="Pfam" id="PF14770">
    <property type="entry name" value="TMEM18"/>
    <property type="match status" value="1"/>
</dbReference>
<dbReference type="GO" id="GO:0031965">
    <property type="term" value="C:nuclear membrane"/>
    <property type="evidence" value="ECO:0007669"/>
    <property type="project" value="UniProtKB-SubCell"/>
</dbReference>
<evidence type="ECO:0000256" key="8">
    <source>
        <dbReference type="ARBA" id="ARBA00023136"/>
    </source>
</evidence>
<evidence type="ECO:0000256" key="7">
    <source>
        <dbReference type="ARBA" id="ARBA00023125"/>
    </source>
</evidence>
<reference evidence="12" key="4">
    <citation type="submission" date="2025-09" db="UniProtKB">
        <authorList>
            <consortium name="Ensembl"/>
        </authorList>
    </citation>
    <scope>IDENTIFICATION</scope>
</reference>
<dbReference type="PANTHER" id="PTHR22593">
    <property type="entry name" value="TRANSMEMBRANE PROTEIN 18"/>
    <property type="match status" value="1"/>
</dbReference>
<reference evidence="12" key="3">
    <citation type="submission" date="2025-08" db="UniProtKB">
        <authorList>
            <consortium name="Ensembl"/>
        </authorList>
    </citation>
    <scope>IDENTIFICATION</scope>
</reference>
<reference evidence="13" key="2">
    <citation type="journal article" date="2013" name="Nat. Genet.">
        <title>The draft genomes of soft-shell turtle and green sea turtle yield insights into the development and evolution of the turtle-specific body plan.</title>
        <authorList>
            <person name="Wang Z."/>
            <person name="Pascual-Anaya J."/>
            <person name="Zadissa A."/>
            <person name="Li W."/>
            <person name="Niimura Y."/>
            <person name="Huang Z."/>
            <person name="Li C."/>
            <person name="White S."/>
            <person name="Xiong Z."/>
            <person name="Fang D."/>
            <person name="Wang B."/>
            <person name="Ming Y."/>
            <person name="Chen Y."/>
            <person name="Zheng Y."/>
            <person name="Kuraku S."/>
            <person name="Pignatelli M."/>
            <person name="Herrero J."/>
            <person name="Beal K."/>
            <person name="Nozawa M."/>
            <person name="Li Q."/>
            <person name="Wang J."/>
            <person name="Zhang H."/>
            <person name="Yu L."/>
            <person name="Shigenobu S."/>
            <person name="Wang J."/>
            <person name="Liu J."/>
            <person name="Flicek P."/>
            <person name="Searle S."/>
            <person name="Wang J."/>
            <person name="Kuratani S."/>
            <person name="Yin Y."/>
            <person name="Aken B."/>
            <person name="Zhang G."/>
            <person name="Irie N."/>
        </authorList>
    </citation>
    <scope>NUCLEOTIDE SEQUENCE [LARGE SCALE GENOMIC DNA]</scope>
    <source>
        <strain evidence="13">Daiwa-1</strain>
    </source>
</reference>
<protein>
    <recommendedName>
        <fullName evidence="3">Transmembrane protein 18</fullName>
    </recommendedName>
</protein>
<keyword evidence="13" id="KW-1185">Reference proteome</keyword>
<keyword evidence="4 11" id="KW-0812">Transmembrane</keyword>
<dbReference type="GO" id="GO:0003677">
    <property type="term" value="F:DNA binding"/>
    <property type="evidence" value="ECO:0007669"/>
    <property type="project" value="UniProtKB-KW"/>
</dbReference>
<dbReference type="InterPro" id="IPR026721">
    <property type="entry name" value="TMEM18"/>
</dbReference>
<name>K7F2Z1_PELSI</name>
<dbReference type="EMBL" id="AGCU01139034">
    <property type="status" value="NOT_ANNOTATED_CDS"/>
    <property type="molecule type" value="Genomic_DNA"/>
</dbReference>
<accession>K7F2Z1</accession>
<feature type="compositionally biased region" description="Basic residues" evidence="10">
    <location>
        <begin position="49"/>
        <end position="60"/>
    </location>
</feature>
<dbReference type="STRING" id="13735.ENSPSIP00000002401"/>
<dbReference type="GeneTree" id="ENSGT00390000015191"/>
<dbReference type="AlphaFoldDB" id="K7F2Z1"/>
<evidence type="ECO:0000256" key="1">
    <source>
        <dbReference type="ARBA" id="ARBA00004232"/>
    </source>
</evidence>
<dbReference type="Proteomes" id="UP000007267">
    <property type="component" value="Unassembled WGS sequence"/>
</dbReference>
<evidence type="ECO:0000256" key="10">
    <source>
        <dbReference type="SAM" id="MobiDB-lite"/>
    </source>
</evidence>
<organism evidence="12 13">
    <name type="scientific">Pelodiscus sinensis</name>
    <name type="common">Chinese softshell turtle</name>
    <name type="synonym">Trionyx sinensis</name>
    <dbReference type="NCBI Taxonomy" id="13735"/>
    <lineage>
        <taxon>Eukaryota</taxon>
        <taxon>Metazoa</taxon>
        <taxon>Chordata</taxon>
        <taxon>Craniata</taxon>
        <taxon>Vertebrata</taxon>
        <taxon>Euteleostomi</taxon>
        <taxon>Archelosauria</taxon>
        <taxon>Testudinata</taxon>
        <taxon>Testudines</taxon>
        <taxon>Cryptodira</taxon>
        <taxon>Trionychia</taxon>
        <taxon>Trionychidae</taxon>
        <taxon>Pelodiscus</taxon>
    </lineage>
</organism>
<feature type="region of interest" description="Disordered" evidence="10">
    <location>
        <begin position="1"/>
        <end position="77"/>
    </location>
</feature>
<feature type="transmembrane region" description="Helical" evidence="11">
    <location>
        <begin position="146"/>
        <end position="166"/>
    </location>
</feature>
<evidence type="ECO:0000256" key="11">
    <source>
        <dbReference type="SAM" id="Phobius"/>
    </source>
</evidence>
<sequence length="257" mass="29400">MRTPNAISQTLHAKGAPPMQEPNQAAPTPPASFRARQPETPPASQSSAAKRHVRPRRRPRPPLGSTAAHHRAQPHTLLRKRSAVPRLIYGVKRRAPPPLWRRVSRECLTTSRENEGRRPLGEMEAPQRVPAGLPTIVAQTDWSEPWLLGLLVFHILCFLLTCISFQRYYLQIGHFLCMVALVYCAEYINELAAMNWRLFSKYQYFDSRGMFISLVFSAPLLLNAIIIVIAWVYKTLNVMTELKTLQQKRKAEKEKKK</sequence>
<feature type="compositionally biased region" description="Basic residues" evidence="10">
    <location>
        <begin position="68"/>
        <end position="77"/>
    </location>
</feature>
<dbReference type="EMBL" id="AGCU01139033">
    <property type="status" value="NOT_ANNOTATED_CDS"/>
    <property type="molecule type" value="Genomic_DNA"/>
</dbReference>
<evidence type="ECO:0000256" key="9">
    <source>
        <dbReference type="ARBA" id="ARBA00023242"/>
    </source>
</evidence>
<keyword evidence="7" id="KW-0238">DNA-binding</keyword>
<evidence type="ECO:0000313" key="12">
    <source>
        <dbReference type="Ensembl" id="ENSPSIP00000002401.1"/>
    </source>
</evidence>
<reference evidence="13" key="1">
    <citation type="submission" date="2011-10" db="EMBL/GenBank/DDBJ databases">
        <authorList>
            <consortium name="Soft-shell Turtle Genome Consortium"/>
        </authorList>
    </citation>
    <scope>NUCLEOTIDE SEQUENCE [LARGE SCALE GENOMIC DNA]</scope>
    <source>
        <strain evidence="13">Daiwa-1</strain>
    </source>
</reference>
<feature type="transmembrane region" description="Helical" evidence="11">
    <location>
        <begin position="172"/>
        <end position="189"/>
    </location>
</feature>
<dbReference type="HOGENOM" id="CLU_1081692_0_0_1"/>
<dbReference type="Ensembl" id="ENSPSIT00000002409.1">
    <property type="protein sequence ID" value="ENSPSIP00000002401.1"/>
    <property type="gene ID" value="ENSPSIG00000002368.1"/>
</dbReference>
<comment type="similarity">
    <text evidence="2">Belongs to the TMEM18 family.</text>
</comment>
<evidence type="ECO:0000256" key="3">
    <source>
        <dbReference type="ARBA" id="ARBA00014253"/>
    </source>
</evidence>
<feature type="compositionally biased region" description="Polar residues" evidence="10">
    <location>
        <begin position="1"/>
        <end position="11"/>
    </location>
</feature>
<evidence type="ECO:0000256" key="6">
    <source>
        <dbReference type="ARBA" id="ARBA00023054"/>
    </source>
</evidence>
<keyword evidence="6" id="KW-0175">Coiled coil</keyword>
<proteinExistence type="inferred from homology"/>
<evidence type="ECO:0000313" key="13">
    <source>
        <dbReference type="Proteomes" id="UP000007267"/>
    </source>
</evidence>
<dbReference type="PANTHER" id="PTHR22593:SF2">
    <property type="entry name" value="TRANSMEMBRANE PROTEIN 18"/>
    <property type="match status" value="1"/>
</dbReference>
<evidence type="ECO:0000256" key="4">
    <source>
        <dbReference type="ARBA" id="ARBA00022692"/>
    </source>
</evidence>
<keyword evidence="5 11" id="KW-1133">Transmembrane helix</keyword>
<keyword evidence="8 11" id="KW-0472">Membrane</keyword>
<gene>
    <name evidence="12" type="primary">TMEM18</name>
</gene>
<comment type="subcellular location">
    <subcellularLocation>
        <location evidence="1">Nucleus membrane</location>
        <topology evidence="1">Multi-pass membrane protein</topology>
    </subcellularLocation>
</comment>
<dbReference type="EMBL" id="AGCU01139035">
    <property type="status" value="NOT_ANNOTATED_CDS"/>
    <property type="molecule type" value="Genomic_DNA"/>
</dbReference>